<gene>
    <name evidence="1" type="ordered locus">Spiaf_1007</name>
</gene>
<accession>H9UHV2</accession>
<dbReference type="EMBL" id="CP003282">
    <property type="protein sequence ID" value="AFG37095.1"/>
    <property type="molecule type" value="Genomic_DNA"/>
</dbReference>
<dbReference type="KEGG" id="sfc:Spiaf_1007"/>
<keyword evidence="2" id="KW-1185">Reference proteome</keyword>
<reference evidence="2" key="1">
    <citation type="journal article" date="2013" name="Stand. Genomic Sci.">
        <title>Complete genome sequence of the halophilic bacterium Spirochaeta africana type strain (Z-7692(T)) from the alkaline Lake Magadi in the East African Rift.</title>
        <authorList>
            <person name="Liolos K."/>
            <person name="Abt B."/>
            <person name="Scheuner C."/>
            <person name="Teshima H."/>
            <person name="Held B."/>
            <person name="Lapidus A."/>
            <person name="Nolan M."/>
            <person name="Lucas S."/>
            <person name="Deshpande S."/>
            <person name="Cheng J.F."/>
            <person name="Tapia R."/>
            <person name="Goodwin L.A."/>
            <person name="Pitluck S."/>
            <person name="Pagani I."/>
            <person name="Ivanova N."/>
            <person name="Mavromatis K."/>
            <person name="Mikhailova N."/>
            <person name="Huntemann M."/>
            <person name="Pati A."/>
            <person name="Chen A."/>
            <person name="Palaniappan K."/>
            <person name="Land M."/>
            <person name="Rohde M."/>
            <person name="Tindall B.J."/>
            <person name="Detter J.C."/>
            <person name="Goker M."/>
            <person name="Bristow J."/>
            <person name="Eisen J.A."/>
            <person name="Markowitz V."/>
            <person name="Hugenholtz P."/>
            <person name="Woyke T."/>
            <person name="Klenk H.P."/>
            <person name="Kyrpides N.C."/>
        </authorList>
    </citation>
    <scope>NUCLEOTIDE SEQUENCE</scope>
    <source>
        <strain evidence="2">ATCC 700263 / DSM 8902 / Z-7692</strain>
    </source>
</reference>
<evidence type="ECO:0000313" key="1">
    <source>
        <dbReference type="EMBL" id="AFG37095.1"/>
    </source>
</evidence>
<proteinExistence type="predicted"/>
<sequence length="431" mass="49967">MRYTLILGAGASTPFIGNCNHVITTETIIIALTDFNRWNNLINQFTLAYTGGDTSYVFNIDGREITDLIVNIKNNIENHFGYVTFDQIMHILEPICIRFSNDIFGGEYENINEEFVDLSKFSYTNTTSDGWMYVPYICREVICSFINEVYSRRLNKKIYYIRMIRNWIIHNNKNDELQFYSFNYDNLLSDSIKKTNIDNCFVNKNFDVDKFWNTENTLCQLHGSVNGYLIGDEYIHENNAKVAQNIRIEKSNSRTVGEQIKIYEKGSVGKHYNTWLVTTLEKIETFAIFPFSVFFQKLSLDIFKSDCIIIIGSSLGDVHINSFIINSIKTQKKKVVIVTKIDLNSFLDNFTDISINNENLLVGLIVKMGITIKSRGNSIDQAVREFNKRVFREYNKNKYFYLGSNVAVVPDGSKLFYRNKYLLKNIMSGFI</sequence>
<dbReference type="HOGENOM" id="CLU_636014_0_0_12"/>
<dbReference type="AlphaFoldDB" id="H9UHV2"/>
<dbReference type="Proteomes" id="UP000007383">
    <property type="component" value="Chromosome"/>
</dbReference>
<dbReference type="PATRIC" id="fig|889378.3.peg.1011"/>
<name>H9UHV2_SPIAZ</name>
<protein>
    <submittedName>
        <fullName evidence="1">Uncharacterized protein</fullName>
    </submittedName>
</protein>
<organism evidence="1 2">
    <name type="scientific">Spirochaeta africana (strain ATCC 700263 / DSM 8902 / Z-7692)</name>
    <dbReference type="NCBI Taxonomy" id="889378"/>
    <lineage>
        <taxon>Bacteria</taxon>
        <taxon>Pseudomonadati</taxon>
        <taxon>Spirochaetota</taxon>
        <taxon>Spirochaetia</taxon>
        <taxon>Spirochaetales</taxon>
        <taxon>Spirochaetaceae</taxon>
        <taxon>Spirochaeta</taxon>
    </lineage>
</organism>
<evidence type="ECO:0000313" key="2">
    <source>
        <dbReference type="Proteomes" id="UP000007383"/>
    </source>
</evidence>